<dbReference type="GO" id="GO:0007156">
    <property type="term" value="P:homophilic cell adhesion via plasma membrane adhesion molecules"/>
    <property type="evidence" value="ECO:0007669"/>
    <property type="project" value="InterPro"/>
</dbReference>
<evidence type="ECO:0000313" key="10">
    <source>
        <dbReference type="EMBL" id="VDK26345.1"/>
    </source>
</evidence>
<feature type="domain" description="Cadherin" evidence="9">
    <location>
        <begin position="4"/>
        <end position="52"/>
    </location>
</feature>
<dbReference type="InterPro" id="IPR015919">
    <property type="entry name" value="Cadherin-like_sf"/>
</dbReference>
<keyword evidence="2" id="KW-0812">Transmembrane</keyword>
<reference evidence="10 11" key="1">
    <citation type="submission" date="2018-11" db="EMBL/GenBank/DDBJ databases">
        <authorList>
            <consortium name="Pathogen Informatics"/>
        </authorList>
    </citation>
    <scope>NUCLEOTIDE SEQUENCE [LARGE SCALE GENOMIC DNA]</scope>
</reference>
<dbReference type="PANTHER" id="PTHR24028:SF328">
    <property type="entry name" value="CADHERIN-3"/>
    <property type="match status" value="1"/>
</dbReference>
<dbReference type="InterPro" id="IPR002126">
    <property type="entry name" value="Cadherin-like_dom"/>
</dbReference>
<dbReference type="CDD" id="cd11304">
    <property type="entry name" value="Cadherin_repeat"/>
    <property type="match status" value="2"/>
</dbReference>
<dbReference type="PANTHER" id="PTHR24028">
    <property type="entry name" value="CADHERIN-87A"/>
    <property type="match status" value="1"/>
</dbReference>
<evidence type="ECO:0000313" key="11">
    <source>
        <dbReference type="Proteomes" id="UP000267096"/>
    </source>
</evidence>
<keyword evidence="3" id="KW-0677">Repeat</keyword>
<dbReference type="SUPFAM" id="SSF49313">
    <property type="entry name" value="Cadherin-like"/>
    <property type="match status" value="2"/>
</dbReference>
<evidence type="ECO:0000256" key="3">
    <source>
        <dbReference type="ARBA" id="ARBA00022737"/>
    </source>
</evidence>
<dbReference type="PRINTS" id="PR00205">
    <property type="entry name" value="CADHERIN"/>
</dbReference>
<dbReference type="Pfam" id="PF00028">
    <property type="entry name" value="Cadherin"/>
    <property type="match status" value="2"/>
</dbReference>
<accession>A0A3P6PG02</accession>
<evidence type="ECO:0000256" key="8">
    <source>
        <dbReference type="PROSITE-ProRule" id="PRU00043"/>
    </source>
</evidence>
<keyword evidence="5" id="KW-1133">Transmembrane helix</keyword>
<evidence type="ECO:0000259" key="9">
    <source>
        <dbReference type="PROSITE" id="PS50268"/>
    </source>
</evidence>
<keyword evidence="6" id="KW-0472">Membrane</keyword>
<evidence type="ECO:0000256" key="6">
    <source>
        <dbReference type="ARBA" id="ARBA00023136"/>
    </source>
</evidence>
<dbReference type="GO" id="GO:0005886">
    <property type="term" value="C:plasma membrane"/>
    <property type="evidence" value="ECO:0007669"/>
    <property type="project" value="InterPro"/>
</dbReference>
<dbReference type="GO" id="GO:0005509">
    <property type="term" value="F:calcium ion binding"/>
    <property type="evidence" value="ECO:0007669"/>
    <property type="project" value="UniProtKB-UniRule"/>
</dbReference>
<dbReference type="AlphaFoldDB" id="A0A3P6PG02"/>
<dbReference type="InterPro" id="IPR050174">
    <property type="entry name" value="Protocadherin/Cadherin-CA"/>
</dbReference>
<dbReference type="OrthoDB" id="6252479at2759"/>
<dbReference type="InterPro" id="IPR020894">
    <property type="entry name" value="Cadherin_CS"/>
</dbReference>
<evidence type="ECO:0000256" key="1">
    <source>
        <dbReference type="ARBA" id="ARBA00004167"/>
    </source>
</evidence>
<gene>
    <name evidence="10" type="ORF">ASIM_LOCUS5972</name>
</gene>
<evidence type="ECO:0000256" key="7">
    <source>
        <dbReference type="ARBA" id="ARBA00023180"/>
    </source>
</evidence>
<evidence type="ECO:0000256" key="4">
    <source>
        <dbReference type="ARBA" id="ARBA00022837"/>
    </source>
</evidence>
<keyword evidence="11" id="KW-1185">Reference proteome</keyword>
<dbReference type="Proteomes" id="UP000267096">
    <property type="component" value="Unassembled WGS sequence"/>
</dbReference>
<evidence type="ECO:0000256" key="2">
    <source>
        <dbReference type="ARBA" id="ARBA00022692"/>
    </source>
</evidence>
<keyword evidence="7" id="KW-0325">Glycoprotein</keyword>
<name>A0A3P6PG02_ANISI</name>
<comment type="subcellular location">
    <subcellularLocation>
        <location evidence="1">Membrane</location>
        <topology evidence="1">Single-pass membrane protein</topology>
    </subcellularLocation>
</comment>
<protein>
    <recommendedName>
        <fullName evidence="9">Cadherin domain-containing protein</fullName>
    </recommendedName>
</protein>
<dbReference type="PROSITE" id="PS00232">
    <property type="entry name" value="CADHERIN_1"/>
    <property type="match status" value="1"/>
</dbReference>
<dbReference type="PROSITE" id="PS50268">
    <property type="entry name" value="CADHERIN_2"/>
    <property type="match status" value="1"/>
</dbReference>
<sequence>MLLLELQRELDRETRDFYVFNISAADGGDPPRFGYSTVHVHVLDTNDNAPKFERSHYEVFVSPNSLDEINHQLVTVHARDADSGRNGRISYRLSGAGAGGEEQFGIWTENGTIFAKVLRIF</sequence>
<dbReference type="EMBL" id="UYRR01012402">
    <property type="protein sequence ID" value="VDK26345.1"/>
    <property type="molecule type" value="Genomic_DNA"/>
</dbReference>
<organism evidence="10 11">
    <name type="scientific">Anisakis simplex</name>
    <name type="common">Herring worm</name>
    <dbReference type="NCBI Taxonomy" id="6269"/>
    <lineage>
        <taxon>Eukaryota</taxon>
        <taxon>Metazoa</taxon>
        <taxon>Ecdysozoa</taxon>
        <taxon>Nematoda</taxon>
        <taxon>Chromadorea</taxon>
        <taxon>Rhabditida</taxon>
        <taxon>Spirurina</taxon>
        <taxon>Ascaridomorpha</taxon>
        <taxon>Ascaridoidea</taxon>
        <taxon>Anisakidae</taxon>
        <taxon>Anisakis</taxon>
        <taxon>Anisakis simplex complex</taxon>
    </lineage>
</organism>
<dbReference type="Gene3D" id="2.60.40.60">
    <property type="entry name" value="Cadherins"/>
    <property type="match status" value="2"/>
</dbReference>
<evidence type="ECO:0000256" key="5">
    <source>
        <dbReference type="ARBA" id="ARBA00022989"/>
    </source>
</evidence>
<proteinExistence type="predicted"/>
<keyword evidence="4 8" id="KW-0106">Calcium</keyword>